<dbReference type="PROSITE" id="PS50404">
    <property type="entry name" value="GST_NTER"/>
    <property type="match status" value="1"/>
</dbReference>
<dbReference type="GO" id="GO:0004364">
    <property type="term" value="F:glutathione transferase activity"/>
    <property type="evidence" value="ECO:0007669"/>
    <property type="project" value="UniProtKB-EC"/>
</dbReference>
<evidence type="ECO:0000256" key="4">
    <source>
        <dbReference type="ARBA" id="ARBA00047960"/>
    </source>
</evidence>
<dbReference type="PROSITE" id="PS50405">
    <property type="entry name" value="GST_CTER"/>
    <property type="match status" value="1"/>
</dbReference>
<comment type="caution">
    <text evidence="7">The sequence shown here is derived from an EMBL/GenBank/DDBJ whole genome shotgun (WGS) entry which is preliminary data.</text>
</comment>
<keyword evidence="8" id="KW-1185">Reference proteome</keyword>
<dbReference type="EMBL" id="BAABME010003427">
    <property type="protein sequence ID" value="GAA0158757.1"/>
    <property type="molecule type" value="Genomic_DNA"/>
</dbReference>
<dbReference type="Proteomes" id="UP001454036">
    <property type="component" value="Unassembled WGS sequence"/>
</dbReference>
<comment type="similarity">
    <text evidence="1">Belongs to the GST superfamily. Phi family.</text>
</comment>
<keyword evidence="3 7" id="KW-0808">Transferase</keyword>
<dbReference type="GO" id="GO:0043295">
    <property type="term" value="F:glutathione binding"/>
    <property type="evidence" value="ECO:0007669"/>
    <property type="project" value="TreeGrafter"/>
</dbReference>
<protein>
    <recommendedName>
        <fullName evidence="2">glutathione transferase</fullName>
        <ecNumber evidence="2">2.5.1.18</ecNumber>
    </recommendedName>
</protein>
<evidence type="ECO:0000259" key="6">
    <source>
        <dbReference type="PROSITE" id="PS50405"/>
    </source>
</evidence>
<dbReference type="SFLD" id="SFLDG00358">
    <property type="entry name" value="Main_(cytGST)"/>
    <property type="match status" value="1"/>
</dbReference>
<dbReference type="CDD" id="cd03053">
    <property type="entry name" value="GST_N_Phi"/>
    <property type="match status" value="1"/>
</dbReference>
<dbReference type="InterPro" id="IPR004046">
    <property type="entry name" value="GST_C"/>
</dbReference>
<evidence type="ECO:0000259" key="5">
    <source>
        <dbReference type="PROSITE" id="PS50404"/>
    </source>
</evidence>
<feature type="domain" description="GST C-terminal" evidence="6">
    <location>
        <begin position="47"/>
        <end position="180"/>
    </location>
</feature>
<dbReference type="SUPFAM" id="SSF47616">
    <property type="entry name" value="GST C-terminal domain-like"/>
    <property type="match status" value="1"/>
</dbReference>
<dbReference type="Gene3D" id="1.20.1050.10">
    <property type="match status" value="1"/>
</dbReference>
<accession>A0AAV3Q963</accession>
<evidence type="ECO:0000256" key="1">
    <source>
        <dbReference type="ARBA" id="ARBA00010128"/>
    </source>
</evidence>
<evidence type="ECO:0000256" key="3">
    <source>
        <dbReference type="ARBA" id="ARBA00022679"/>
    </source>
</evidence>
<dbReference type="PANTHER" id="PTHR43900:SF54">
    <property type="entry name" value="GLUTATHIONE S-TRANSFERASE F12"/>
    <property type="match status" value="1"/>
</dbReference>
<dbReference type="GO" id="GO:0006749">
    <property type="term" value="P:glutathione metabolic process"/>
    <property type="evidence" value="ECO:0007669"/>
    <property type="project" value="TreeGrafter"/>
</dbReference>
<feature type="domain" description="GST N-terminal" evidence="5">
    <location>
        <begin position="1"/>
        <end position="82"/>
    </location>
</feature>
<gene>
    <name evidence="7" type="ORF">LIER_15702</name>
</gene>
<name>A0AAV3Q963_LITER</name>
<dbReference type="InterPro" id="IPR036249">
    <property type="entry name" value="Thioredoxin-like_sf"/>
</dbReference>
<dbReference type="Pfam" id="PF00043">
    <property type="entry name" value="GST_C"/>
    <property type="match status" value="1"/>
</dbReference>
<dbReference type="SUPFAM" id="SSF52833">
    <property type="entry name" value="Thioredoxin-like"/>
    <property type="match status" value="1"/>
</dbReference>
<comment type="catalytic activity">
    <reaction evidence="4">
        <text>RX + glutathione = an S-substituted glutathione + a halide anion + H(+)</text>
        <dbReference type="Rhea" id="RHEA:16437"/>
        <dbReference type="ChEBI" id="CHEBI:15378"/>
        <dbReference type="ChEBI" id="CHEBI:16042"/>
        <dbReference type="ChEBI" id="CHEBI:17792"/>
        <dbReference type="ChEBI" id="CHEBI:57925"/>
        <dbReference type="ChEBI" id="CHEBI:90779"/>
        <dbReference type="EC" id="2.5.1.18"/>
    </reaction>
</comment>
<dbReference type="Gene3D" id="1.20.1050.130">
    <property type="match status" value="1"/>
</dbReference>
<dbReference type="FunFam" id="3.40.30.10:FF:000016">
    <property type="entry name" value="Glutathione S-transferase F2"/>
    <property type="match status" value="1"/>
</dbReference>
<organism evidence="7 8">
    <name type="scientific">Lithospermum erythrorhizon</name>
    <name type="common">Purple gromwell</name>
    <name type="synonym">Lithospermum officinale var. erythrorhizon</name>
    <dbReference type="NCBI Taxonomy" id="34254"/>
    <lineage>
        <taxon>Eukaryota</taxon>
        <taxon>Viridiplantae</taxon>
        <taxon>Streptophyta</taxon>
        <taxon>Embryophyta</taxon>
        <taxon>Tracheophyta</taxon>
        <taxon>Spermatophyta</taxon>
        <taxon>Magnoliopsida</taxon>
        <taxon>eudicotyledons</taxon>
        <taxon>Gunneridae</taxon>
        <taxon>Pentapetalae</taxon>
        <taxon>asterids</taxon>
        <taxon>lamiids</taxon>
        <taxon>Boraginales</taxon>
        <taxon>Boraginaceae</taxon>
        <taxon>Boraginoideae</taxon>
        <taxon>Lithospermeae</taxon>
        <taxon>Lithospermum</taxon>
    </lineage>
</organism>
<dbReference type="InterPro" id="IPR036282">
    <property type="entry name" value="Glutathione-S-Trfase_C_sf"/>
</dbReference>
<dbReference type="InterPro" id="IPR040079">
    <property type="entry name" value="Glutathione_S-Trfase"/>
</dbReference>
<evidence type="ECO:0000313" key="7">
    <source>
        <dbReference type="EMBL" id="GAA0158757.1"/>
    </source>
</evidence>
<proteinExistence type="inferred from homology"/>
<dbReference type="SFLD" id="SFLDS00019">
    <property type="entry name" value="Glutathione_Transferase_(cytos"/>
    <property type="match status" value="1"/>
</dbReference>
<sequence length="180" mass="20765">MVVKVYGTVNAACPQRVMVCLIEKEVDFEVIHVDLETGQQKQPQFLLRQPFGQVPAIEDGDFKLFESRAIARYYATKYADQGTNLLGTTLEERALVDQWLEVEGHNFNNLKRLCESKYLAGDAFSLADLSHLPSMRFLMNEGGLEHLVKDRKNVHSWWIDISNRPTWKKVMDMMMKNKQA</sequence>
<dbReference type="PANTHER" id="PTHR43900">
    <property type="entry name" value="GLUTATHIONE S-TRANSFERASE RHO"/>
    <property type="match status" value="1"/>
</dbReference>
<dbReference type="Pfam" id="PF02798">
    <property type="entry name" value="GST_N"/>
    <property type="match status" value="1"/>
</dbReference>
<reference evidence="7 8" key="1">
    <citation type="submission" date="2024-01" db="EMBL/GenBank/DDBJ databases">
        <title>The complete chloroplast genome sequence of Lithospermum erythrorhizon: insights into the phylogenetic relationship among Boraginaceae species and the maternal lineages of purple gromwells.</title>
        <authorList>
            <person name="Okada T."/>
            <person name="Watanabe K."/>
        </authorList>
    </citation>
    <scope>NUCLEOTIDE SEQUENCE [LARGE SCALE GENOMIC DNA]</scope>
</reference>
<dbReference type="AlphaFoldDB" id="A0AAV3Q963"/>
<dbReference type="InterPro" id="IPR010987">
    <property type="entry name" value="Glutathione-S-Trfase_C-like"/>
</dbReference>
<dbReference type="GO" id="GO:0005737">
    <property type="term" value="C:cytoplasm"/>
    <property type="evidence" value="ECO:0007669"/>
    <property type="project" value="TreeGrafter"/>
</dbReference>
<evidence type="ECO:0000313" key="8">
    <source>
        <dbReference type="Proteomes" id="UP001454036"/>
    </source>
</evidence>
<dbReference type="EC" id="2.5.1.18" evidence="2"/>
<dbReference type="InterPro" id="IPR004045">
    <property type="entry name" value="Glutathione_S-Trfase_N"/>
</dbReference>
<evidence type="ECO:0000256" key="2">
    <source>
        <dbReference type="ARBA" id="ARBA00012452"/>
    </source>
</evidence>